<dbReference type="AlphaFoldDB" id="A0A2W4YKB9"/>
<evidence type="ECO:0000313" key="1">
    <source>
        <dbReference type="EMBL" id="PZO47571.1"/>
    </source>
</evidence>
<name>A0A2W4YKB9_9CYAN</name>
<dbReference type="PANTHER" id="PTHR47017:SF1">
    <property type="entry name" value="ACYL-COA"/>
    <property type="match status" value="1"/>
</dbReference>
<dbReference type="SUPFAM" id="SSF55729">
    <property type="entry name" value="Acyl-CoA N-acyltransferases (Nat)"/>
    <property type="match status" value="1"/>
</dbReference>
<dbReference type="GO" id="GO:0016740">
    <property type="term" value="F:transferase activity"/>
    <property type="evidence" value="ECO:0007669"/>
    <property type="project" value="UniProtKB-KW"/>
</dbReference>
<dbReference type="PANTHER" id="PTHR47017">
    <property type="entry name" value="ACYL-COA"/>
    <property type="match status" value="1"/>
</dbReference>
<reference evidence="2" key="1">
    <citation type="submission" date="2018-04" db="EMBL/GenBank/DDBJ databases">
        <authorList>
            <person name="Cornet L."/>
        </authorList>
    </citation>
    <scope>NUCLEOTIDE SEQUENCE [LARGE SCALE GENOMIC DNA]</scope>
</reference>
<reference evidence="1 2" key="2">
    <citation type="submission" date="2018-06" db="EMBL/GenBank/DDBJ databases">
        <title>Metagenomic assembly of (sub)arctic Cyanobacteria and their associated microbiome from non-axenic cultures.</title>
        <authorList>
            <person name="Baurain D."/>
        </authorList>
    </citation>
    <scope>NUCLEOTIDE SEQUENCE [LARGE SCALE GENOMIC DNA]</scope>
    <source>
        <strain evidence="1">ULC027bin1</strain>
    </source>
</reference>
<organism evidence="1 2">
    <name type="scientific">Phormidesmis priestleyi</name>
    <dbReference type="NCBI Taxonomy" id="268141"/>
    <lineage>
        <taxon>Bacteria</taxon>
        <taxon>Bacillati</taxon>
        <taxon>Cyanobacteriota</taxon>
        <taxon>Cyanophyceae</taxon>
        <taxon>Leptolyngbyales</taxon>
        <taxon>Leptolyngbyaceae</taxon>
        <taxon>Phormidesmis</taxon>
    </lineage>
</organism>
<dbReference type="InterPro" id="IPR007434">
    <property type="entry name" value="FemAB-like"/>
</dbReference>
<sequence>YVARWMNRLSDIPVEQWNAMALPLPTPALEWDWLNNMETSGSTGPKTGWLPNHLTLWHDDKLVAAAPLYLKGHSYGEFVFDHQWAELAERLGVSYYPKLLGMSPFTPAEGYRFLIAPSENEAEVNQILVGLIDDFCVKHEISGCNFLYVDPQWQESMEALGFHKWMHHSYVWKNRGFSDFSDYLKQFNANQRRNIKRERKSVEQAGIHFKVHTGESLTPEMCLKVYDFYSDTCDKFGWWGSKYLKRAFFKQLHSVWRDRVVVFAAYTEASDDPVGMSFCLTKGDRLYGRYWGSFEEYNNLHFSACYYEPIEWAIANGIQIFDPGAGGSHKKRRGFPATPNYSLHRFYSPELGQILGNYIGRINQAEQLQIDQINADLPIKDLDTEIPLIESDKP</sequence>
<accession>A0A2W4YKB9</accession>
<feature type="non-terminal residue" evidence="1">
    <location>
        <position position="1"/>
    </location>
</feature>
<dbReference type="Proteomes" id="UP000249794">
    <property type="component" value="Unassembled WGS sequence"/>
</dbReference>
<proteinExistence type="predicted"/>
<comment type="caution">
    <text evidence="1">The sequence shown here is derived from an EMBL/GenBank/DDBJ whole genome shotgun (WGS) entry which is preliminary data.</text>
</comment>
<dbReference type="InterPro" id="IPR016181">
    <property type="entry name" value="Acyl_CoA_acyltransferase"/>
</dbReference>
<dbReference type="EMBL" id="QBMP01000268">
    <property type="protein sequence ID" value="PZO47571.1"/>
    <property type="molecule type" value="Genomic_DNA"/>
</dbReference>
<evidence type="ECO:0000313" key="2">
    <source>
        <dbReference type="Proteomes" id="UP000249794"/>
    </source>
</evidence>
<keyword evidence="1" id="KW-0808">Transferase</keyword>
<dbReference type="Gene3D" id="3.40.630.30">
    <property type="match status" value="1"/>
</dbReference>
<gene>
    <name evidence="1" type="ORF">DCF15_18895</name>
</gene>
<dbReference type="Pfam" id="PF04339">
    <property type="entry name" value="FemAB_like"/>
    <property type="match status" value="1"/>
</dbReference>
<protein>
    <submittedName>
        <fullName evidence="1">GNAT family N-acetyltransferase</fullName>
    </submittedName>
</protein>